<evidence type="ECO:0000313" key="3">
    <source>
        <dbReference type="EMBL" id="MCM8569540.1"/>
    </source>
</evidence>
<protein>
    <submittedName>
        <fullName evidence="3">DEAD/DEAH box helicase family protein</fullName>
    </submittedName>
</protein>
<reference evidence="3" key="1">
    <citation type="submission" date="2022-06" db="EMBL/GenBank/DDBJ databases">
        <title>Gramella sediminis sp. nov., isolated from deep-sea sediment of the Indian Ocean.</title>
        <authorList>
            <person name="Yang L."/>
        </authorList>
    </citation>
    <scope>NUCLEOTIDE SEQUENCE</scope>
    <source>
        <strain evidence="3">HMD3159</strain>
    </source>
</reference>
<dbReference type="Pfam" id="PF04851">
    <property type="entry name" value="ResIII"/>
    <property type="match status" value="1"/>
</dbReference>
<keyword evidence="3" id="KW-0067">ATP-binding</keyword>
<feature type="domain" description="Helicase/UvrB N-terminal" evidence="2">
    <location>
        <begin position="1"/>
        <end position="252"/>
    </location>
</feature>
<keyword evidence="3" id="KW-0547">Nucleotide-binding</keyword>
<organism evidence="3 4">
    <name type="scientific">Gramella jeungdoensis</name>
    <dbReference type="NCBI Taxonomy" id="708091"/>
    <lineage>
        <taxon>Bacteria</taxon>
        <taxon>Pseudomonadati</taxon>
        <taxon>Bacteroidota</taxon>
        <taxon>Flavobacteriia</taxon>
        <taxon>Flavobacteriales</taxon>
        <taxon>Flavobacteriaceae</taxon>
        <taxon>Christiangramia</taxon>
    </lineage>
</organism>
<keyword evidence="1" id="KW-0175">Coiled coil</keyword>
<name>A0ABT0Z1E2_9FLAO</name>
<feature type="coiled-coil region" evidence="1">
    <location>
        <begin position="284"/>
        <end position="311"/>
    </location>
</feature>
<dbReference type="EMBL" id="JAMSCK010000003">
    <property type="protein sequence ID" value="MCM8569540.1"/>
    <property type="molecule type" value="Genomic_DNA"/>
</dbReference>
<keyword evidence="3" id="KW-0378">Hydrolase</keyword>
<evidence type="ECO:0000259" key="2">
    <source>
        <dbReference type="Pfam" id="PF04851"/>
    </source>
</evidence>
<gene>
    <name evidence="3" type="ORF">NE848_09120</name>
</gene>
<dbReference type="Proteomes" id="UP001155077">
    <property type="component" value="Unassembled WGS sequence"/>
</dbReference>
<keyword evidence="4" id="KW-1185">Reference proteome</keyword>
<keyword evidence="3" id="KW-0347">Helicase</keyword>
<dbReference type="CDD" id="cd18785">
    <property type="entry name" value="SF2_C"/>
    <property type="match status" value="1"/>
</dbReference>
<dbReference type="InterPro" id="IPR006935">
    <property type="entry name" value="Helicase/UvrB_N"/>
</dbReference>
<dbReference type="RefSeq" id="WP_252112704.1">
    <property type="nucleotide sequence ID" value="NZ_JAMSCK010000003.1"/>
</dbReference>
<dbReference type="SUPFAM" id="SSF52540">
    <property type="entry name" value="P-loop containing nucleoside triphosphate hydrolases"/>
    <property type="match status" value="2"/>
</dbReference>
<evidence type="ECO:0000313" key="4">
    <source>
        <dbReference type="Proteomes" id="UP001155077"/>
    </source>
</evidence>
<sequence length="887" mass="102154">MELKPYQQQVINDLEEFLLFLEKHQSPNKAFNNYWKEKIGDYQLKLDGSSVGMRPYIDNIPGAVHIAMKVPTAGGKTFIACNALHSINKYFNQGNPKAVVWLVPWSNLLQQTVTNLSSPDHPYRAKLNSLFNGRVEVYEKDELLQGANFNPASVTEQLNIFVFNFSSLRINSRKKDDRKVYQENGQLESFKDLIDPELLLPETDETALINIIRSLNPVVIVDESHNAESDLSVEMLNNLNPSLVLDLTATPKENSNIISFVNAMALKKEHMVKLPVVVYNHHKKEEVITSALQLQRKLELLAEEEEKMTGKYIRPIILFQAQSNIKGKNNTTFQKIKEKLVSLKIPEEQIKIKVSGTDELKDINLMSKDCPVRYIITVNALKEGWDCPNAYILASLADKSSAVDVEQILGRILRQPYVTRHQSPLLNLSFVLTASSKFNETLDHVVNGLQEAGFSKDDYYAEEAPEEELTTDEILQKDLFDEEPDKKSDEDFNLEEIEFDPESTEPVIIENDKPSIVDTITEKAEKEGKEYEAKVNDIDIDNTTNFFTEVSKTQPKYYSIDSRYREVVKDLKLPQFFRVIDQDEIHENILFEELAEYDRFLNKTNLLDGFNLANQNSNIDFDAVDADIYTVDFDEHKRQATVNHIKERTKKALLNNILSKPKDKQISEVSAHIVSKLGDMTPISEQELRKYVGRVFDNFSTDQIRDIIDNPFNYVQKIKQKINSLTQEYAKDRFQVLLDANEIKVKESFQFPETIMPYNPSTSITKSLYDREDSMNNYEQNMIMEIAGLNNIVFWHRNLSRGKGFFLNGFESNHYPDFIIYTKKGNVILIETKGDDRDNDDSRDKNRLGKVWANKAGENYKYFMVFQSKDVEDTYTAKSIIEVLKLL</sequence>
<evidence type="ECO:0000256" key="1">
    <source>
        <dbReference type="SAM" id="Coils"/>
    </source>
</evidence>
<proteinExistence type="predicted"/>
<accession>A0ABT0Z1E2</accession>
<dbReference type="InterPro" id="IPR027417">
    <property type="entry name" value="P-loop_NTPase"/>
</dbReference>
<dbReference type="GO" id="GO:0004386">
    <property type="term" value="F:helicase activity"/>
    <property type="evidence" value="ECO:0007669"/>
    <property type="project" value="UniProtKB-KW"/>
</dbReference>
<dbReference type="Gene3D" id="3.40.50.300">
    <property type="entry name" value="P-loop containing nucleotide triphosphate hydrolases"/>
    <property type="match status" value="2"/>
</dbReference>
<comment type="caution">
    <text evidence="3">The sequence shown here is derived from an EMBL/GenBank/DDBJ whole genome shotgun (WGS) entry which is preliminary data.</text>
</comment>